<proteinExistence type="inferred from homology"/>
<feature type="domain" description="Rhodanese" evidence="2">
    <location>
        <begin position="15"/>
        <end position="136"/>
    </location>
</feature>
<reference evidence="3 4" key="1">
    <citation type="submission" date="2020-08" db="EMBL/GenBank/DDBJ databases">
        <title>A Genomic Blueprint of the Chicken Gut Microbiome.</title>
        <authorList>
            <person name="Gilroy R."/>
            <person name="Ravi A."/>
            <person name="Getino M."/>
            <person name="Pursley I."/>
            <person name="Horton D.L."/>
            <person name="Alikhan N.-F."/>
            <person name="Baker D."/>
            <person name="Gharbi K."/>
            <person name="Hall N."/>
            <person name="Watson M."/>
            <person name="Adriaenssens E.M."/>
            <person name="Foster-Nyarko E."/>
            <person name="Jarju S."/>
            <person name="Secka A."/>
            <person name="Antonio M."/>
            <person name="Oren A."/>
            <person name="Chaudhuri R."/>
            <person name="La Ragione R.M."/>
            <person name="Hildebrand F."/>
            <person name="Pallen M.J."/>
        </authorList>
    </citation>
    <scope>NUCLEOTIDE SEQUENCE [LARGE SCALE GENOMIC DNA]</scope>
    <source>
        <strain evidence="3 4">Sa3CUN1</strain>
    </source>
</reference>
<dbReference type="Pfam" id="PF26341">
    <property type="entry name" value="AAA_SelU"/>
    <property type="match status" value="1"/>
</dbReference>
<dbReference type="SUPFAM" id="SSF52821">
    <property type="entry name" value="Rhodanese/Cell cycle control phosphatase"/>
    <property type="match status" value="1"/>
</dbReference>
<dbReference type="NCBIfam" id="TIGR03167">
    <property type="entry name" value="tRNA_sel_U_synt"/>
    <property type="match status" value="1"/>
</dbReference>
<dbReference type="RefSeq" id="WP_191751244.1">
    <property type="nucleotide sequence ID" value="NZ_JACSQZ010000090.1"/>
</dbReference>
<dbReference type="Gene3D" id="3.40.250.10">
    <property type="entry name" value="Rhodanese-like domain"/>
    <property type="match status" value="1"/>
</dbReference>
<keyword evidence="1" id="KW-0711">Selenium</keyword>
<dbReference type="Proteomes" id="UP000640335">
    <property type="component" value="Unassembled WGS sequence"/>
</dbReference>
<dbReference type="InterPro" id="IPR027417">
    <property type="entry name" value="P-loop_NTPase"/>
</dbReference>
<protein>
    <submittedName>
        <fullName evidence="3">tRNA 2-selenouridine(34) synthase MnmH</fullName>
    </submittedName>
</protein>
<evidence type="ECO:0000313" key="4">
    <source>
        <dbReference type="Proteomes" id="UP000640335"/>
    </source>
</evidence>
<organism evidence="3 4">
    <name type="scientific">Clostridium gallinarum</name>
    <dbReference type="NCBI Taxonomy" id="2762246"/>
    <lineage>
        <taxon>Bacteria</taxon>
        <taxon>Bacillati</taxon>
        <taxon>Bacillota</taxon>
        <taxon>Clostridia</taxon>
        <taxon>Eubacteriales</taxon>
        <taxon>Clostridiaceae</taxon>
        <taxon>Clostridium</taxon>
    </lineage>
</organism>
<dbReference type="InterPro" id="IPR001763">
    <property type="entry name" value="Rhodanese-like_dom"/>
</dbReference>
<dbReference type="InterPro" id="IPR036873">
    <property type="entry name" value="Rhodanese-like_dom_sf"/>
</dbReference>
<accession>A0ABR8Q7U4</accession>
<dbReference type="PROSITE" id="PS50206">
    <property type="entry name" value="RHODANESE_3"/>
    <property type="match status" value="1"/>
</dbReference>
<name>A0ABR8Q7U4_9CLOT</name>
<dbReference type="EMBL" id="JACSQZ010000090">
    <property type="protein sequence ID" value="MBD7916503.1"/>
    <property type="molecule type" value="Genomic_DNA"/>
</dbReference>
<evidence type="ECO:0000313" key="3">
    <source>
        <dbReference type="EMBL" id="MBD7916503.1"/>
    </source>
</evidence>
<evidence type="ECO:0000259" key="2">
    <source>
        <dbReference type="PROSITE" id="PS50206"/>
    </source>
</evidence>
<dbReference type="NCBIfam" id="NF008751">
    <property type="entry name" value="PRK11784.1-3"/>
    <property type="match status" value="1"/>
</dbReference>
<dbReference type="InterPro" id="IPR058840">
    <property type="entry name" value="AAA_SelU"/>
</dbReference>
<dbReference type="SUPFAM" id="SSF52540">
    <property type="entry name" value="P-loop containing nucleoside triphosphate hydrolases"/>
    <property type="match status" value="1"/>
</dbReference>
<dbReference type="SMART" id="SM00450">
    <property type="entry name" value="RHOD"/>
    <property type="match status" value="1"/>
</dbReference>
<dbReference type="InterPro" id="IPR017582">
    <property type="entry name" value="SelU"/>
</dbReference>
<dbReference type="NCBIfam" id="NF008750">
    <property type="entry name" value="PRK11784.1-2"/>
    <property type="match status" value="1"/>
</dbReference>
<comment type="caution">
    <text evidence="3">The sequence shown here is derived from an EMBL/GenBank/DDBJ whole genome shotgun (WGS) entry which is preliminary data.</text>
</comment>
<gene>
    <name evidence="3" type="primary">mnmH</name>
    <name evidence="3" type="ORF">H9660_15265</name>
</gene>
<dbReference type="Pfam" id="PF00581">
    <property type="entry name" value="Rhodanese"/>
    <property type="match status" value="1"/>
</dbReference>
<keyword evidence="4" id="KW-1185">Reference proteome</keyword>
<dbReference type="HAMAP" id="MF_01622">
    <property type="entry name" value="tRNA_sel_U_synth"/>
    <property type="match status" value="1"/>
</dbReference>
<dbReference type="PANTHER" id="PTHR30401:SF0">
    <property type="entry name" value="TRNA 2-SELENOURIDINE SYNTHASE"/>
    <property type="match status" value="1"/>
</dbReference>
<sequence length="369" mass="43254">MLKKDNQTNEFKEIVLNNIPLIDVRAPIEYEKGGFLNSTNIPILNNEERHMIGICYKEKGNEEATKLGYKLVSGKIREDRINSWINFIETHKNTMIYCFRGGSRSRIAQEWISEALNKDILRLKGGYKAFRNYLIENLSIQNQNYKPIILTGYTGSGKTKILKNIDNSIDLEGIANHRGSSFGSHVSPQPTQINFENNLAYDLIKKQSKNFEYLIFEDEGKNIGKNFIPQEFYDFFHSGKKILVSSTIEERVENTLVEYVIDSQKEYINYYGIENGLAEWFNYIYSSMDRLKKKLGGDRFKKVLDELNFAYKTQLNSGKIDYHKYWIELFLKEYYDPMYSYTLQKDRNNKTIIFEGNSNEVLEYLKNLK</sequence>
<evidence type="ECO:0000256" key="1">
    <source>
        <dbReference type="ARBA" id="ARBA00023266"/>
    </source>
</evidence>
<dbReference type="PANTHER" id="PTHR30401">
    <property type="entry name" value="TRNA 2-SELENOURIDINE SYNTHASE"/>
    <property type="match status" value="1"/>
</dbReference>